<keyword evidence="1" id="KW-0812">Transmembrane</keyword>
<dbReference type="GO" id="GO:0005886">
    <property type="term" value="C:plasma membrane"/>
    <property type="evidence" value="ECO:0007669"/>
    <property type="project" value="TreeGrafter"/>
</dbReference>
<protein>
    <submittedName>
        <fullName evidence="2">DUF805 domain-containing protein</fullName>
    </submittedName>
</protein>
<proteinExistence type="predicted"/>
<reference evidence="2" key="1">
    <citation type="submission" date="2021-10" db="EMBL/GenBank/DDBJ databases">
        <title>Roseicella aerolatum sp. nov., isolated from aerosols of e-waste dismantling site.</title>
        <authorList>
            <person name="Qin T."/>
        </authorList>
    </citation>
    <scope>NUCLEOTIDE SEQUENCE</scope>
    <source>
        <strain evidence="2">GB24</strain>
    </source>
</reference>
<organism evidence="2 3">
    <name type="scientific">Roseicella aerolata</name>
    <dbReference type="NCBI Taxonomy" id="2883479"/>
    <lineage>
        <taxon>Bacteria</taxon>
        <taxon>Pseudomonadati</taxon>
        <taxon>Pseudomonadota</taxon>
        <taxon>Alphaproteobacteria</taxon>
        <taxon>Acetobacterales</taxon>
        <taxon>Roseomonadaceae</taxon>
        <taxon>Roseicella</taxon>
    </lineage>
</organism>
<feature type="transmembrane region" description="Helical" evidence="1">
    <location>
        <begin position="54"/>
        <end position="73"/>
    </location>
</feature>
<feature type="transmembrane region" description="Helical" evidence="1">
    <location>
        <begin position="85"/>
        <end position="104"/>
    </location>
</feature>
<name>A0A9X1IDK8_9PROT</name>
<evidence type="ECO:0000256" key="1">
    <source>
        <dbReference type="SAM" id="Phobius"/>
    </source>
</evidence>
<dbReference type="Pfam" id="PF05656">
    <property type="entry name" value="DUF805"/>
    <property type="match status" value="1"/>
</dbReference>
<keyword evidence="1" id="KW-1133">Transmembrane helix</keyword>
<dbReference type="InterPro" id="IPR008523">
    <property type="entry name" value="DUF805"/>
</dbReference>
<evidence type="ECO:0000313" key="2">
    <source>
        <dbReference type="EMBL" id="MCB4822855.1"/>
    </source>
</evidence>
<evidence type="ECO:0000313" key="3">
    <source>
        <dbReference type="Proteomes" id="UP001139311"/>
    </source>
</evidence>
<dbReference type="EMBL" id="JAJAQI010000019">
    <property type="protein sequence ID" value="MCB4822855.1"/>
    <property type="molecule type" value="Genomic_DNA"/>
</dbReference>
<keyword evidence="1" id="KW-0472">Membrane</keyword>
<keyword evidence="3" id="KW-1185">Reference proteome</keyword>
<accession>A0A9X1IDK8</accession>
<feature type="transmembrane region" description="Helical" evidence="1">
    <location>
        <begin position="26"/>
        <end position="48"/>
    </location>
</feature>
<gene>
    <name evidence="2" type="ORF">LHA35_14040</name>
</gene>
<dbReference type="PANTHER" id="PTHR34980">
    <property type="entry name" value="INNER MEMBRANE PROTEIN-RELATED-RELATED"/>
    <property type="match status" value="1"/>
</dbReference>
<dbReference type="Proteomes" id="UP001139311">
    <property type="component" value="Unassembled WGS sequence"/>
</dbReference>
<dbReference type="RefSeq" id="WP_226608900.1">
    <property type="nucleotide sequence ID" value="NZ_JAJAQI010000019.1"/>
</dbReference>
<dbReference type="PANTHER" id="PTHR34980:SF2">
    <property type="entry name" value="INNER MEMBRANE PROTEIN YHAH-RELATED"/>
    <property type="match status" value="1"/>
</dbReference>
<comment type="caution">
    <text evidence="2">The sequence shown here is derived from an EMBL/GenBank/DDBJ whole genome shotgun (WGS) entry which is preliminary data.</text>
</comment>
<sequence length="125" mass="14059">MGFQDAVATCFRKYADFTGRARRSEYWWFFLFNLLMQIATGLVDAVLFGAEGQGLINLLYGLGVLLPGIAVGARRLHDIDRSGWWLLLIFVPLVGFILLLVWFIRPGDAGPNRFGPDPRTDRGRA</sequence>
<dbReference type="AlphaFoldDB" id="A0A9X1IDK8"/>